<dbReference type="GeneID" id="116211693"/>
<keyword evidence="1" id="KW-0677">Repeat</keyword>
<evidence type="ECO:0000313" key="5">
    <source>
        <dbReference type="Proteomes" id="UP000197138"/>
    </source>
</evidence>
<dbReference type="SUPFAM" id="SSF57889">
    <property type="entry name" value="Cysteine-rich domain"/>
    <property type="match status" value="3"/>
</dbReference>
<dbReference type="EMBL" id="MTKT01004939">
    <property type="protein sequence ID" value="OWM69248.1"/>
    <property type="molecule type" value="Genomic_DNA"/>
</dbReference>
<gene>
    <name evidence="3" type="ORF">CDL15_Pgr025435</name>
    <name evidence="4" type="ORF">CRG98_005977</name>
</gene>
<dbReference type="OrthoDB" id="1877533at2759"/>
<dbReference type="STRING" id="22663.A0A218W9W1"/>
<reference evidence="5" key="1">
    <citation type="journal article" date="2017" name="Plant J.">
        <title>The pomegranate (Punica granatum L.) genome and the genomics of punicalagin biosynthesis.</title>
        <authorList>
            <person name="Qin G."/>
            <person name="Xu C."/>
            <person name="Ming R."/>
            <person name="Tang H."/>
            <person name="Guyot R."/>
            <person name="Kramer E.M."/>
            <person name="Hu Y."/>
            <person name="Yi X."/>
            <person name="Qi Y."/>
            <person name="Xu X."/>
            <person name="Gao Z."/>
            <person name="Pan H."/>
            <person name="Jian J."/>
            <person name="Tian Y."/>
            <person name="Yue Z."/>
            <person name="Xu Y."/>
        </authorList>
    </citation>
    <scope>NUCLEOTIDE SEQUENCE [LARGE SCALE GENOMIC DNA]</scope>
    <source>
        <strain evidence="5">cv. Dabenzi</strain>
    </source>
</reference>
<organism evidence="3 5">
    <name type="scientific">Punica granatum</name>
    <name type="common">Pomegranate</name>
    <dbReference type="NCBI Taxonomy" id="22663"/>
    <lineage>
        <taxon>Eukaryota</taxon>
        <taxon>Viridiplantae</taxon>
        <taxon>Streptophyta</taxon>
        <taxon>Embryophyta</taxon>
        <taxon>Tracheophyta</taxon>
        <taxon>Spermatophyta</taxon>
        <taxon>Magnoliopsida</taxon>
        <taxon>eudicotyledons</taxon>
        <taxon>Gunneridae</taxon>
        <taxon>Pentapetalae</taxon>
        <taxon>rosids</taxon>
        <taxon>malvids</taxon>
        <taxon>Myrtales</taxon>
        <taxon>Lythraceae</taxon>
        <taxon>Punica</taxon>
    </lineage>
</organism>
<dbReference type="PANTHER" id="PTHR46288:SF17">
    <property type="entry name" value="CYSTEINE_HISTIDINE-RICH C1 DOMAIN PROTEIN"/>
    <property type="match status" value="1"/>
</dbReference>
<dbReference type="CDD" id="cd00029">
    <property type="entry name" value="C1"/>
    <property type="match status" value="1"/>
</dbReference>
<accession>A0A218W9W1</accession>
<dbReference type="Proteomes" id="UP000233551">
    <property type="component" value="Unassembled WGS sequence"/>
</dbReference>
<feature type="domain" description="DC1" evidence="2">
    <location>
        <begin position="17"/>
        <end position="63"/>
    </location>
</feature>
<name>A0A218W9W1_PUNGR</name>
<dbReference type="Proteomes" id="UP000197138">
    <property type="component" value="Unassembled WGS sequence"/>
</dbReference>
<dbReference type="Pfam" id="PF03107">
    <property type="entry name" value="C1_2"/>
    <property type="match status" value="2"/>
</dbReference>
<dbReference type="InterPro" id="IPR004146">
    <property type="entry name" value="DC1"/>
</dbReference>
<proteinExistence type="predicted"/>
<evidence type="ECO:0000313" key="4">
    <source>
        <dbReference type="EMBL" id="PKI73603.1"/>
    </source>
</evidence>
<evidence type="ECO:0000256" key="1">
    <source>
        <dbReference type="ARBA" id="ARBA00022737"/>
    </source>
</evidence>
<evidence type="ECO:0000313" key="6">
    <source>
        <dbReference type="Proteomes" id="UP000233551"/>
    </source>
</evidence>
<evidence type="ECO:0000259" key="2">
    <source>
        <dbReference type="Pfam" id="PF03107"/>
    </source>
</evidence>
<dbReference type="AlphaFoldDB" id="A0A218W9W1"/>
<keyword evidence="6" id="KW-1185">Reference proteome</keyword>
<evidence type="ECO:0000313" key="3">
    <source>
        <dbReference type="EMBL" id="OWM69248.1"/>
    </source>
</evidence>
<dbReference type="PANTHER" id="PTHR46288">
    <property type="entry name" value="PHORBOL-ESTER/DAG-TYPE DOMAIN-CONTAINING PROTEIN"/>
    <property type="match status" value="1"/>
</dbReference>
<dbReference type="InterPro" id="IPR046349">
    <property type="entry name" value="C1-like_sf"/>
</dbReference>
<reference evidence="4 6" key="3">
    <citation type="submission" date="2017-11" db="EMBL/GenBank/DDBJ databases">
        <title>De-novo sequencing of pomegranate (Punica granatum L.) genome.</title>
        <authorList>
            <person name="Akparov Z."/>
            <person name="Amiraslanov A."/>
            <person name="Hajiyeva S."/>
            <person name="Abbasov M."/>
            <person name="Kaur K."/>
            <person name="Hamwieh A."/>
            <person name="Solovyev V."/>
            <person name="Salamov A."/>
            <person name="Braich B."/>
            <person name="Kosarev P."/>
            <person name="Mahmoud A."/>
            <person name="Hajiyev E."/>
            <person name="Babayeva S."/>
            <person name="Izzatullayeva V."/>
            <person name="Mammadov A."/>
            <person name="Mammadov A."/>
            <person name="Sharifova S."/>
            <person name="Ojaghi J."/>
            <person name="Eynullazada K."/>
            <person name="Bayramov B."/>
            <person name="Abdulazimova A."/>
            <person name="Shahmuradov I."/>
        </authorList>
    </citation>
    <scope>NUCLEOTIDE SEQUENCE [LARGE SCALE GENOMIC DNA]</scope>
    <source>
        <strain evidence="4">AG2017</strain>
        <strain evidence="6">cv. AG2017</strain>
        <tissue evidence="4">Leaf</tissue>
    </source>
</reference>
<protein>
    <recommendedName>
        <fullName evidence="2">DC1 domain-containing protein</fullName>
    </recommendedName>
</protein>
<reference evidence="3" key="2">
    <citation type="submission" date="2017-06" db="EMBL/GenBank/DDBJ databases">
        <title>The pomegranate genome and the genomics of punicalagin biosynthesis.</title>
        <authorList>
            <person name="Xu C."/>
        </authorList>
    </citation>
    <scope>NUCLEOTIDE SEQUENCE [LARGE SCALE GENOMIC DNA]</scope>
    <source>
        <tissue evidence="3">Fresh leaf</tissue>
    </source>
</reference>
<feature type="domain" description="DC1" evidence="2">
    <location>
        <begin position="126"/>
        <end position="174"/>
    </location>
</feature>
<comment type="caution">
    <text evidence="3">The sequence shown here is derived from an EMBL/GenBank/DDBJ whole genome shotgun (WGS) entry which is preliminary data.</text>
</comment>
<dbReference type="EMBL" id="PGOL01000269">
    <property type="protein sequence ID" value="PKI73603.1"/>
    <property type="molecule type" value="Genomic_DNA"/>
</dbReference>
<sequence>MGMMSTETEQRPVITHFSHPHPLEITSLPEKLQAACSGCGIKIFPGKAYYACKTCEFCLHGTCYNLPRKIYHPADPNHHLILILSPSFRCRGCGNPGNGFSYNCNVCSQDYHSLCTLKPLSITHRSHSHPLILEFAPAYEGKGFRCDLCQNPGGLDHWFYSCSGCGFDVHLDCAKSMTEPLRVQVPLNPAKNYSNRSVPSCDGFGPAGAHVADPAMPITPITTQRGPPTNNTSFPMVASQFSPPGAPFVNQGGFGYASGAPIYGMNTGVPGGNNVFPTGSYVGNNQTVFLRTTNGAPMTTVLQPNGSALSYAHATPMGVAPSQGGMMNGMQGLIIGGVASGIGQQLGQDVVHSLTNGLGGDSGSGSSDSSGLSDIVGCWIGGSDYY</sequence>